<dbReference type="GO" id="GO:0046872">
    <property type="term" value="F:metal ion binding"/>
    <property type="evidence" value="ECO:0007669"/>
    <property type="project" value="UniProtKB-KW"/>
</dbReference>
<accession>A0AB39KRA4</accession>
<evidence type="ECO:0000256" key="4">
    <source>
        <dbReference type="PROSITE-ProRule" id="PRU00433"/>
    </source>
</evidence>
<evidence type="ECO:0000259" key="6">
    <source>
        <dbReference type="PROSITE" id="PS51007"/>
    </source>
</evidence>
<evidence type="ECO:0000256" key="5">
    <source>
        <dbReference type="SAM" id="MobiDB-lite"/>
    </source>
</evidence>
<name>A0AB39KRA4_9CAUL</name>
<keyword evidence="2 4" id="KW-0479">Metal-binding</keyword>
<dbReference type="AlphaFoldDB" id="A0AB39KRA4"/>
<proteinExistence type="predicted"/>
<reference evidence="7" key="1">
    <citation type="submission" date="2024-06" db="EMBL/GenBank/DDBJ databases">
        <title>Caulobacter inopinatus, sp. nov.</title>
        <authorList>
            <person name="Donachie S.P."/>
        </authorList>
    </citation>
    <scope>NUCLEOTIDE SEQUENCE</scope>
    <source>
        <strain evidence="7">73W</strain>
    </source>
</reference>
<protein>
    <submittedName>
        <fullName evidence="7">C-type cytochrome</fullName>
    </submittedName>
</protein>
<dbReference type="Gene3D" id="1.10.760.10">
    <property type="entry name" value="Cytochrome c-like domain"/>
    <property type="match status" value="1"/>
</dbReference>
<dbReference type="InterPro" id="IPR036909">
    <property type="entry name" value="Cyt_c-like_dom_sf"/>
</dbReference>
<dbReference type="GO" id="GO:0009055">
    <property type="term" value="F:electron transfer activity"/>
    <property type="evidence" value="ECO:0007669"/>
    <property type="project" value="InterPro"/>
</dbReference>
<keyword evidence="1 4" id="KW-0349">Heme</keyword>
<dbReference type="PROSITE" id="PS51007">
    <property type="entry name" value="CYTC"/>
    <property type="match status" value="1"/>
</dbReference>
<dbReference type="SUPFAM" id="SSF46626">
    <property type="entry name" value="Cytochrome c"/>
    <property type="match status" value="1"/>
</dbReference>
<evidence type="ECO:0000256" key="3">
    <source>
        <dbReference type="ARBA" id="ARBA00023004"/>
    </source>
</evidence>
<dbReference type="GO" id="GO:0020037">
    <property type="term" value="F:heme binding"/>
    <property type="evidence" value="ECO:0007669"/>
    <property type="project" value="InterPro"/>
</dbReference>
<dbReference type="EMBL" id="CP158375">
    <property type="protein sequence ID" value="XDO96239.1"/>
    <property type="molecule type" value="Genomic_DNA"/>
</dbReference>
<feature type="region of interest" description="Disordered" evidence="5">
    <location>
        <begin position="153"/>
        <end position="177"/>
    </location>
</feature>
<keyword evidence="3 4" id="KW-0408">Iron</keyword>
<evidence type="ECO:0000256" key="1">
    <source>
        <dbReference type="ARBA" id="ARBA00022617"/>
    </source>
</evidence>
<evidence type="ECO:0000256" key="2">
    <source>
        <dbReference type="ARBA" id="ARBA00022723"/>
    </source>
</evidence>
<organism evidence="7">
    <name type="scientific">Caulobacter sp. 73W</name>
    <dbReference type="NCBI Taxonomy" id="3161137"/>
    <lineage>
        <taxon>Bacteria</taxon>
        <taxon>Pseudomonadati</taxon>
        <taxon>Pseudomonadota</taxon>
        <taxon>Alphaproteobacteria</taxon>
        <taxon>Caulobacterales</taxon>
        <taxon>Caulobacteraceae</taxon>
        <taxon>Caulobacter</taxon>
    </lineage>
</organism>
<dbReference type="InterPro" id="IPR009056">
    <property type="entry name" value="Cyt_c-like_dom"/>
</dbReference>
<feature type="domain" description="Cytochrome c" evidence="6">
    <location>
        <begin position="50"/>
        <end position="151"/>
    </location>
</feature>
<dbReference type="RefSeq" id="WP_369059093.1">
    <property type="nucleotide sequence ID" value="NZ_CP158375.1"/>
</dbReference>
<sequence>MTVPSAAAPRAGHRLPAAGLLAVGLAAIGLASCHPSAPATPSTTEVVGPDDIAIGRHLVALSGCNDCHTAGYLEGEVPESQWLKGAPIGFKGPWGISYAANLRLSTASMSEDDWVTMAATRDGRPPMPWPSLKAMTDRERRALYRYIKSLGEPGEPAPQGLAPGVAARTPVVDMTPR</sequence>
<gene>
    <name evidence="7" type="ORF">ABOZ73_15875</name>
</gene>
<evidence type="ECO:0000313" key="7">
    <source>
        <dbReference type="EMBL" id="XDO96239.1"/>
    </source>
</evidence>